<gene>
    <name evidence="1" type="ORF">J5Y06_10985</name>
</gene>
<dbReference type="AlphaFoldDB" id="A0A8J7UHG8"/>
<accession>A0A8J7UHG8</accession>
<dbReference type="PIRSF" id="PIRSF019307">
    <property type="entry name" value="UCP019307"/>
    <property type="match status" value="1"/>
</dbReference>
<dbReference type="RefSeq" id="WP_209335212.1">
    <property type="nucleotide sequence ID" value="NZ_JAGIYY010000003.1"/>
</dbReference>
<dbReference type="InterPro" id="IPR011051">
    <property type="entry name" value="RmlC_Cupin_sf"/>
</dbReference>
<evidence type="ECO:0000313" key="1">
    <source>
        <dbReference type="EMBL" id="MBP0439174.1"/>
    </source>
</evidence>
<reference evidence="1" key="1">
    <citation type="submission" date="2021-03" db="EMBL/GenBank/DDBJ databases">
        <title>Genome sequencing and assembly of Tianweitania sediminis.</title>
        <authorList>
            <person name="Chhetri G."/>
        </authorList>
    </citation>
    <scope>NUCLEOTIDE SEQUENCE</scope>
    <source>
        <strain evidence="1">Z8</strain>
    </source>
</reference>
<evidence type="ECO:0000313" key="2">
    <source>
        <dbReference type="Proteomes" id="UP000666240"/>
    </source>
</evidence>
<dbReference type="InterPro" id="IPR014710">
    <property type="entry name" value="RmlC-like_jellyroll"/>
</dbReference>
<protein>
    <submittedName>
        <fullName evidence="1">Cupin domain-containing protein</fullName>
    </submittedName>
</protein>
<dbReference type="PANTHER" id="PTHR36448">
    <property type="entry name" value="BLR7373 PROTEIN"/>
    <property type="match status" value="1"/>
</dbReference>
<comment type="caution">
    <text evidence="1">The sequence shown here is derived from an EMBL/GenBank/DDBJ whole genome shotgun (WGS) entry which is preliminary data.</text>
</comment>
<dbReference type="Proteomes" id="UP000666240">
    <property type="component" value="Unassembled WGS sequence"/>
</dbReference>
<sequence>MSEPFLHQVFARDRSLGIPNSALPFVFWKKRLPDSARDGAAACRLFEANGWTGTWVYTVYPFWHFHTQGHEVLACVSGHAVLGFGGDSGITTKVAIGDVCIVPAGVGHKRINASTDFRVAGGYPAGQHGDITSPGDMAADAIENALAQVALPDTDPITGGALDGWFGGARDPS</sequence>
<dbReference type="InterPro" id="IPR014500">
    <property type="entry name" value="UCP019307_cupin"/>
</dbReference>
<name>A0A8J7UHG8_9HYPH</name>
<dbReference type="InterPro" id="IPR047121">
    <property type="entry name" value="YjiB-like"/>
</dbReference>
<dbReference type="EMBL" id="JAGIYY010000003">
    <property type="protein sequence ID" value="MBP0439174.1"/>
    <property type="molecule type" value="Genomic_DNA"/>
</dbReference>
<dbReference type="Gene3D" id="2.60.120.10">
    <property type="entry name" value="Jelly Rolls"/>
    <property type="match status" value="1"/>
</dbReference>
<organism evidence="1 2">
    <name type="scientific">Tianweitania sediminis</name>
    <dbReference type="NCBI Taxonomy" id="1502156"/>
    <lineage>
        <taxon>Bacteria</taxon>
        <taxon>Pseudomonadati</taxon>
        <taxon>Pseudomonadota</taxon>
        <taxon>Alphaproteobacteria</taxon>
        <taxon>Hyphomicrobiales</taxon>
        <taxon>Phyllobacteriaceae</taxon>
        <taxon>Tianweitania</taxon>
    </lineage>
</organism>
<dbReference type="SUPFAM" id="SSF51182">
    <property type="entry name" value="RmlC-like cupins"/>
    <property type="match status" value="1"/>
</dbReference>
<keyword evidence="2" id="KW-1185">Reference proteome</keyword>
<dbReference type="CDD" id="cd02219">
    <property type="entry name" value="cupin_YjlB-like"/>
    <property type="match status" value="1"/>
</dbReference>
<dbReference type="PANTHER" id="PTHR36448:SF2">
    <property type="entry name" value="CUPIN TYPE-1 DOMAIN-CONTAINING PROTEIN"/>
    <property type="match status" value="1"/>
</dbReference>
<proteinExistence type="predicted"/>